<dbReference type="PROSITE" id="PS50237">
    <property type="entry name" value="HECT"/>
    <property type="match status" value="1"/>
</dbReference>
<dbReference type="GO" id="GO:0005634">
    <property type="term" value="C:nucleus"/>
    <property type="evidence" value="ECO:0007669"/>
    <property type="project" value="UniProtKB-SubCell"/>
</dbReference>
<dbReference type="Pfam" id="PF06012">
    <property type="entry name" value="DUF908"/>
    <property type="match status" value="1"/>
</dbReference>
<dbReference type="GO" id="GO:0006511">
    <property type="term" value="P:ubiquitin-dependent protein catabolic process"/>
    <property type="evidence" value="ECO:0007669"/>
    <property type="project" value="TreeGrafter"/>
</dbReference>
<evidence type="ECO:0000256" key="4">
    <source>
        <dbReference type="ARBA" id="ARBA00012485"/>
    </source>
</evidence>
<dbReference type="Gene3D" id="3.30.2160.10">
    <property type="entry name" value="Hect, E3 ligase catalytic domain"/>
    <property type="match status" value="1"/>
</dbReference>
<evidence type="ECO:0000256" key="10">
    <source>
        <dbReference type="ARBA" id="ARBA00034494"/>
    </source>
</evidence>
<dbReference type="Gene3D" id="3.30.2410.10">
    <property type="entry name" value="Hect, E3 ligase catalytic domain"/>
    <property type="match status" value="1"/>
</dbReference>
<dbReference type="SMART" id="SM00119">
    <property type="entry name" value="HECTc"/>
    <property type="match status" value="1"/>
</dbReference>
<dbReference type="GO" id="GO:0061630">
    <property type="term" value="F:ubiquitin protein ligase activity"/>
    <property type="evidence" value="ECO:0007669"/>
    <property type="project" value="UniProtKB-EC"/>
</dbReference>
<dbReference type="Pfam" id="PF00632">
    <property type="entry name" value="HECT"/>
    <property type="match status" value="1"/>
</dbReference>
<dbReference type="InterPro" id="IPR000569">
    <property type="entry name" value="HECT_dom"/>
</dbReference>
<feature type="region of interest" description="Disordered" evidence="12">
    <location>
        <begin position="905"/>
        <end position="943"/>
    </location>
</feature>
<dbReference type="InterPro" id="IPR025527">
    <property type="entry name" value="HUWE1/Rev1_UBM"/>
</dbReference>
<dbReference type="GO" id="GO:0051028">
    <property type="term" value="P:mRNA transport"/>
    <property type="evidence" value="ECO:0007669"/>
    <property type="project" value="UniProtKB-KW"/>
</dbReference>
<dbReference type="GO" id="GO:0000209">
    <property type="term" value="P:protein polyubiquitination"/>
    <property type="evidence" value="ECO:0007669"/>
    <property type="project" value="TreeGrafter"/>
</dbReference>
<dbReference type="InterPro" id="IPR050409">
    <property type="entry name" value="E3_ubiq-protein_ligase"/>
</dbReference>
<comment type="pathway">
    <text evidence="3">Protein modification; protein ubiquitination.</text>
</comment>
<feature type="compositionally biased region" description="Low complexity" evidence="12">
    <location>
        <begin position="2850"/>
        <end position="2861"/>
    </location>
</feature>
<evidence type="ECO:0000256" key="1">
    <source>
        <dbReference type="ARBA" id="ARBA00000885"/>
    </source>
</evidence>
<evidence type="ECO:0000256" key="11">
    <source>
        <dbReference type="PROSITE-ProRule" id="PRU00104"/>
    </source>
</evidence>
<dbReference type="GO" id="GO:0005737">
    <property type="term" value="C:cytoplasm"/>
    <property type="evidence" value="ECO:0007669"/>
    <property type="project" value="TreeGrafter"/>
</dbReference>
<sequence length="4026" mass="447444">MGKITKAMQPKHRETMSSWLKLYVESASIAPLPLLPQQLADFPTRWPFGRGDLYHWIPLLNRFDSVLEHFCKVYKLNEGPQQRDFGCDVLLNHSKDSAFEGEKQWDMDQLTQLSFPPDGDRVLIEVVLNFTRMLLEHCGNRSIYASSAHLHDLLNSVPSSVLIAALEVGSELAQRYQASVKRIGSASRHISAALLANHYNIDLDRVQQMALPFVKTPIFSLSDPAPTGTPASAPKGKDKVIAGGGSRNVATMHANDLVAIATSDDGRWGTWGDVKVSYYPLETTSTQRDAPAEAGRSNLPSTPTPLRRSSTMNPHTTPRARNAAGEDSSPLGPRTPGFADDHASSGQKTFELPQSVVASHSVHELVSRCPDDMPQAAKYEAFHRLRVAKALTGSQDSRQQILATRLLAITNLAYIHSESNFVEKVLRQDIDETRRFQLVYQLAELIHPSTDGAVDVPLRLQTLALALLEAVSSFHARCQDVLSALNANVNHGILLYVIRKAVAGMIESHAGDDGDKANEVDAWRNNLFSLTLHLSMATRVGSEMVSAGLMDVLVEILNIRSVIAQRHHSMVLAFLDGLIWTYPNAFTAFFNADGLDAVAKLIVDTIGEARSLLRASRGVKPDQQSSAVDYEIPYYQQQTLKWILKFVHHIMSNSYSYSGNTDRLLRNLAEKSDLLANLRDIINDKKSFGSVVWTNSVTILSDFINNDPTSFAAISESGMIRTYLEAITGRPIPDDHTTRPRRRGAEGEEPESVDAAAIASIADLDRRPHPPSEDTIRQSLGRPVASGILASSDAINVVPQVLNSISLNNAGMQLVVASRAFESFLEVFESPAHVKCMETDAELASNVGASFDELARHHPPLRKSISNAVIDMVARVRMLGIEKALLAGWGAKLLPIGSLQTATGATEGAQGSRSLQDPDVDMSDAAVPRGLEAEKRTETERESPAESFTPYVYALSTFLTTYLSNSVLKNSFIDRGGIELLLDICQSPSLSAGYGDSMASRVLNQVVSQLIEHGAAQGLTSLLSRAQRAIDVLEPLSTKTEAVPPYFAPFLAPDLGIVYSSAEADEILSTGTDIVKALLNAQTFIKIISDCFASSRSNALQFYPINVYDYYLKLVTSIGPLLRGVLAEEAGELTAVPQHWSLRRHSTPTEGGNRGGGAEAEADDTSLPDVLGGTDGWRPNDDADASSISRPTEQEQASPRFQNYETLRILLHPMIPTSFPLFQTMGKALLPRRESNHGGPYHRPRHLEIARALADTVLDHLGPSVEAPGPTSKDFHYWIIMLHTIHEMLIDHPSSRQTDRSNMQLIMPVLLAFKERNGLAVLNSMLRVFANAVKSPGAATADESSKVKVAAFGLKKILDLYFILVNGKYIADTHSYFNLQRQTDRSQVVPNIHSQIVVEFRAAILPVVMELWDSNFVERVPDQTVKRLVDILKMVSLGENELQSMPKEKAPFLLLKYTDVRFDWRAVRSLVRQLSEDFDESLAQEAAYRTHGNPDTAPAYCTAHEAELAGSRNPVPPEDAPDASSLAEGNTPTTTGRDANGSRVPDPEAMSLDTSPDTSAETLDDLISRLPENDNLAAQTGADTAPKAAEPAAPSGEENPSEQFTAASFNALKEDLDAHRSKLRDNLIDQCLDVIRAHPETAIEVSELIVTVVLRHQNAEAHEEVGSTLTFALSSLALDEDEKKRNGKCIASYAHLLALLLQDEMFFGRNIDTLRDKIGEYVAFLKVPPSTSTEELPPWIPFILLVIETLLSHDEKPVAVQWKPPKSLDDPVSQPIIQLRTPLVDDQQRSNVLESLLDLLPRIGKEEMLATAILRVLIILTRRRQLAKQVGEKKNLQRLFLMAKQMSGSGSERLRQTRLTAHLITILRHIVEDEDVIKQIMRAEIKSDLPNLQRTQRGHLDVSTYLRAMAPIALRAPDLFVEVTHELLQFSRWNVPATEGARSQALVWKEQEESSANVAQPDPGHVQTEDVKQSTESGDKEMSDAHKPHHDSKRPVVENPDGVIHFLLCELVNYREVEDKEVLAVSKDAKSDNESTAAEAQDVSPVDGVAVDGKDKKPSKPTFKSEEHPIFVYRCFLLSCLAELLQSYTRTKVEFINFKRSAPPLSTNTPVKPRSSILNYLIYDLLCQSNLSGTSDSIASKKKAATSSQTQKVLVALVSKTNEKVFERKQEKYAYDDEPDLLFVRKFVLDTILKAYEKAPLTDEPLEVRYARMQCLAELMNQMIGERDKEQSSGSRNADNVQSRSQAQLRRLMYEKGYLDKLTSSIAEINLNFPGVKRAIKYILRVLRVLTDTAKELSHSNILASDSQADQSDEEFASTSSLSDLDEGREETPDLYRNSALGMLEPRGEDESESGEEDDDDEDMYGDEYDDDEMDYGDEDISDDEDNISDEDEELTEMGEIEGLHGDPGVVEVIMDDDDDEDDEDASDDDEEDDEVDSADMEDVEDRVEIVDEDGNPIEDDGESGWESETSAEEDGGPEVDDIDYEAEGQEEDEAHLHPMGPGDLLDNMARAIMGGNEDGYEPELMEALDEHYMDDGHDEADDDDDEDIEDEEYIYDDDYPLTDPLPPMPALGWDGFTPEVEDRHRQLLLLDSFGRRPVLARMDNRNPFPPRFMAGSNRDLNVLNKDFRSYFSRSHRSNGQQSNADDGVNPLLRRSDQTQENQSRPGHSNSIGLRFPDGFLGPGRHIIDGPMGFLGELMEFLPIMGRNGNQHAFHVHISGPGGSRNPDLGPVRGLRSEQRRDTAAQEPHQAVAFTPESTMDRYQEEARMIFGGNPAVEASRLGNTIIAQLTPAAMELEKKLKAEEDENQKRLEEARKKREEEERLAREVKEAEERAERERKEAEEREAAARLAAEAAALAASQNAESQPPGEGNRTQGSGAMEGVESTDSAVVAANDVSEDTSRANVPRVTTVIRGEEVDVTELGIDPEYLAALPEEFREEVIAQTVSERRSQAREEAASGETTEVFQEFLDALPEELRLEIAQQERQEQRRRNREDSRRQAGPEGSDAIPADMDPASILLTFPPELREQALIDQGEDIMGQLPPEMAAQVRALNQHRPPVVHQRGMRPIVLPGRTSLGAGRATVQGSPDEQGENKAQRKAVVQMLDKAGVATLLRLMFIAQQGSIRNYLFSVFADVCENRQTRLEVISTVLQILQDGSTDMNAVERSFGQLSLKARKQRDKEKDADPKTPQNLKRTLTTIGSLAGSGQTNSETSPLLIVQQCLDLLVDLCTKNPHIPWLFLTEHETVGSSLKRALSRRGKGKDQKAHKYAINSLLTLLDRELVTESSLVMTHLADLLNRVTLPLQNLDRRRKETQEEGISASKATEAEAEAAPEANDAERQNNDNNNEQQTADGEAASAPATSAEPKATGTEDSKEQSKSEPQKRARQLQPPVIPPQNLTLVVRVFVARECSSKTFQNTISTIKNLSAIPGAKAIFGQELVSQARLLSGNIVSDLDDLLPHIDAATSGTEIQGVALAKFSPGASEQNKLLRVLTALDHLFDGKKKNEEADESGAGENEKQDLVTSLYHNSTFATMWEKLSACLSAIRQRENMLNVATILLPLIESLMVVCKNTTTNDDLSLSQIGKDMLLSSPQPESRTANLFFTFTEDHRRILNELVRHNPKLMSGTFALLVKNPKVLEFDNKRNYFNRSVHSRSGQNQSRPSYPPLQLSVRREHVFHDSFKWLCFKSGDEMKYGKLNIRFNGEEGVDAGGVTREWFQVLARQMFDPNYALFIPVSSDRTTFHPNKLSGINDEHLRFFKFIGRIIGKALYEGRLLDCFFSRAVYKRILGKSVSVKDMESFDPDYYKSLCWMLENDITDIITETFSVEDDEFGVTRIVDLVPNGREIAVTEENKHEYVRVVVEHKLLSSVKEQMGNFLSGFHDIIPAELISIFNEQELELLISGLPDIDIDDWKANTEYHNYSPSSPQIQWFWRAVRSFDKEELAKLLQFVTGTSKVPLNGFKELEGMNGVNRFNIHRDYGNKDRLPSTHTCFNQLDLPEYDSYDILRSQIIKAITQGSDYFGFA</sequence>
<feature type="region of interest" description="Disordered" evidence="12">
    <location>
        <begin position="2633"/>
        <end position="2652"/>
    </location>
</feature>
<evidence type="ECO:0000256" key="2">
    <source>
        <dbReference type="ARBA" id="ARBA00004123"/>
    </source>
</evidence>
<feature type="region of interest" description="Disordered" evidence="12">
    <location>
        <begin position="1138"/>
        <end position="1199"/>
    </location>
</feature>
<dbReference type="SUPFAM" id="SSF48371">
    <property type="entry name" value="ARM repeat"/>
    <property type="match status" value="1"/>
</dbReference>
<feature type="compositionally biased region" description="Basic and acidic residues" evidence="12">
    <location>
        <begin position="2804"/>
        <end position="2849"/>
    </location>
</feature>
<feature type="compositionally biased region" description="Basic and acidic residues" evidence="12">
    <location>
        <begin position="1967"/>
        <end position="1986"/>
    </location>
</feature>
<feature type="region of interest" description="Disordered" evidence="12">
    <location>
        <begin position="2985"/>
        <end position="3013"/>
    </location>
</feature>
<keyword evidence="9" id="KW-0539">Nucleus</keyword>
<feature type="compositionally biased region" description="Basic and acidic residues" evidence="12">
    <location>
        <begin position="2052"/>
        <end position="2062"/>
    </location>
</feature>
<name>A0A9P8QRQ3_9HYPO</name>
<feature type="compositionally biased region" description="Polar residues" evidence="12">
    <location>
        <begin position="905"/>
        <end position="915"/>
    </location>
</feature>
<feature type="region of interest" description="Disordered" evidence="12">
    <location>
        <begin position="1509"/>
        <end position="1559"/>
    </location>
</feature>
<feature type="active site" description="Glycyl thioester intermediate" evidence="11">
    <location>
        <position position="3993"/>
    </location>
</feature>
<keyword evidence="7 11" id="KW-0833">Ubl conjugation pathway</keyword>
<evidence type="ECO:0000256" key="6">
    <source>
        <dbReference type="ARBA" id="ARBA00022679"/>
    </source>
</evidence>
<comment type="catalytic activity">
    <reaction evidence="1">
        <text>S-ubiquitinyl-[E2 ubiquitin-conjugating enzyme]-L-cysteine + [acceptor protein]-L-lysine = [E2 ubiquitin-conjugating enzyme]-L-cysteine + N(6)-ubiquitinyl-[acceptor protein]-L-lysine.</text>
        <dbReference type="EC" id="2.3.2.26"/>
    </reaction>
</comment>
<feature type="region of interest" description="Disordered" evidence="12">
    <location>
        <begin position="3073"/>
        <end position="3096"/>
    </location>
</feature>
<reference evidence="14" key="1">
    <citation type="submission" date="2021-08" db="EMBL/GenBank/DDBJ databases">
        <title>Chromosome-Level Trichoderma cornu-damae using Hi-C Data.</title>
        <authorList>
            <person name="Kim C.S."/>
        </authorList>
    </citation>
    <scope>NUCLEOTIDE SEQUENCE</scope>
    <source>
        <strain evidence="14">KA19-0412C</strain>
    </source>
</reference>
<feature type="region of interest" description="Disordered" evidence="12">
    <location>
        <begin position="1581"/>
        <end position="1602"/>
    </location>
</feature>
<feature type="compositionally biased region" description="Basic and acidic residues" evidence="12">
    <location>
        <begin position="2985"/>
        <end position="3002"/>
    </location>
</feature>
<feature type="region of interest" description="Disordered" evidence="12">
    <location>
        <begin position="1944"/>
        <end position="1997"/>
    </location>
</feature>
<feature type="region of interest" description="Disordered" evidence="12">
    <location>
        <begin position="2804"/>
        <end position="2888"/>
    </location>
</feature>
<dbReference type="Pfam" id="PF06025">
    <property type="entry name" value="DUF913"/>
    <property type="match status" value="1"/>
</dbReference>
<feature type="compositionally biased region" description="Basic and acidic residues" evidence="12">
    <location>
        <begin position="931"/>
        <end position="943"/>
    </location>
</feature>
<feature type="compositionally biased region" description="Low complexity" evidence="12">
    <location>
        <begin position="1585"/>
        <end position="1602"/>
    </location>
</feature>
<dbReference type="Gene3D" id="3.90.1750.10">
    <property type="entry name" value="Hect, E3 ligase catalytic domains"/>
    <property type="match status" value="1"/>
</dbReference>
<feature type="compositionally biased region" description="Polar residues" evidence="12">
    <location>
        <begin position="1527"/>
        <end position="1537"/>
    </location>
</feature>
<dbReference type="EMBL" id="JAIWOZ010000003">
    <property type="protein sequence ID" value="KAH6608028.1"/>
    <property type="molecule type" value="Genomic_DNA"/>
</dbReference>
<evidence type="ECO:0000256" key="5">
    <source>
        <dbReference type="ARBA" id="ARBA00022448"/>
    </source>
</evidence>
<evidence type="ECO:0000259" key="13">
    <source>
        <dbReference type="PROSITE" id="PS50237"/>
    </source>
</evidence>
<dbReference type="InterPro" id="IPR035983">
    <property type="entry name" value="Hect_E3_ubiquitin_ligase"/>
</dbReference>
<feature type="region of interest" description="Disordered" evidence="12">
    <location>
        <begin position="2304"/>
        <end position="2504"/>
    </location>
</feature>
<feature type="compositionally biased region" description="Polar residues" evidence="12">
    <location>
        <begin position="307"/>
        <end position="316"/>
    </location>
</feature>
<evidence type="ECO:0000256" key="3">
    <source>
        <dbReference type="ARBA" id="ARBA00004906"/>
    </source>
</evidence>
<feature type="region of interest" description="Disordered" evidence="12">
    <location>
        <begin position="3173"/>
        <end position="3196"/>
    </location>
</feature>
<dbReference type="InterPro" id="IPR010314">
    <property type="entry name" value="E3_Ub_ligase_DUF913"/>
</dbReference>
<dbReference type="PANTHER" id="PTHR11254:SF67">
    <property type="entry name" value="E3 UBIQUITIN-PROTEIN LIGASE HUWE1"/>
    <property type="match status" value="1"/>
</dbReference>
<feature type="compositionally biased region" description="Acidic residues" evidence="12">
    <location>
        <begin position="2348"/>
        <end position="2400"/>
    </location>
</feature>
<organism evidence="14 15">
    <name type="scientific">Trichoderma cornu-damae</name>
    <dbReference type="NCBI Taxonomy" id="654480"/>
    <lineage>
        <taxon>Eukaryota</taxon>
        <taxon>Fungi</taxon>
        <taxon>Dikarya</taxon>
        <taxon>Ascomycota</taxon>
        <taxon>Pezizomycotina</taxon>
        <taxon>Sordariomycetes</taxon>
        <taxon>Hypocreomycetidae</taxon>
        <taxon>Hypocreales</taxon>
        <taxon>Hypocreaceae</taxon>
        <taxon>Trichoderma</taxon>
    </lineage>
</organism>
<dbReference type="CDD" id="cd00078">
    <property type="entry name" value="HECTc"/>
    <property type="match status" value="1"/>
</dbReference>
<feature type="compositionally biased region" description="Basic and acidic residues" evidence="12">
    <location>
        <begin position="3371"/>
        <end position="3385"/>
    </location>
</feature>
<evidence type="ECO:0000256" key="12">
    <source>
        <dbReference type="SAM" id="MobiDB-lite"/>
    </source>
</evidence>
<feature type="region of interest" description="Disordered" evidence="12">
    <location>
        <begin position="2026"/>
        <end position="2062"/>
    </location>
</feature>
<dbReference type="FunFam" id="3.30.2410.10:FF:000004">
    <property type="entry name" value="E3 ubiquitin-protein ligase HUWE1, variant"/>
    <property type="match status" value="1"/>
</dbReference>
<gene>
    <name evidence="14" type="ORF">Trco_004341</name>
</gene>
<feature type="region of interest" description="Disordered" evidence="12">
    <location>
        <begin position="730"/>
        <end position="752"/>
    </location>
</feature>
<feature type="region of interest" description="Disordered" evidence="12">
    <location>
        <begin position="3309"/>
        <end position="3394"/>
    </location>
</feature>
<comment type="subcellular location">
    <subcellularLocation>
        <location evidence="2">Nucleus</location>
    </subcellularLocation>
</comment>
<evidence type="ECO:0000256" key="7">
    <source>
        <dbReference type="ARBA" id="ARBA00022786"/>
    </source>
</evidence>
<comment type="similarity">
    <text evidence="10">Belongs to the UPL family. TOM1/PTR1 subfamily.</text>
</comment>
<evidence type="ECO:0000313" key="15">
    <source>
        <dbReference type="Proteomes" id="UP000827724"/>
    </source>
</evidence>
<dbReference type="InterPro" id="IPR010309">
    <property type="entry name" value="E3_Ub_ligase_DUF908"/>
</dbReference>
<feature type="region of interest" description="Disordered" evidence="12">
    <location>
        <begin position="2657"/>
        <end position="2676"/>
    </location>
</feature>
<dbReference type="EC" id="2.3.2.26" evidence="4"/>
<comment type="caution">
    <text evidence="14">The sequence shown here is derived from an EMBL/GenBank/DDBJ whole genome shotgun (WGS) entry which is preliminary data.</text>
</comment>
<dbReference type="OrthoDB" id="8068875at2759"/>
<protein>
    <recommendedName>
        <fullName evidence="4">HECT-type E3 ubiquitin transferase</fullName>
        <ecNumber evidence="4">2.3.2.26</ecNumber>
    </recommendedName>
</protein>
<feature type="compositionally biased region" description="Polar residues" evidence="12">
    <location>
        <begin position="2659"/>
        <end position="2672"/>
    </location>
</feature>
<dbReference type="FunFam" id="3.90.1750.10:FF:000003">
    <property type="entry name" value="E3 ubiquitin-protein ligase UPL1"/>
    <property type="match status" value="1"/>
</dbReference>
<feature type="region of interest" description="Disordered" evidence="12">
    <location>
        <begin position="285"/>
        <end position="347"/>
    </location>
</feature>
<proteinExistence type="inferred from homology"/>
<dbReference type="Proteomes" id="UP000827724">
    <property type="component" value="Unassembled WGS sequence"/>
</dbReference>
<keyword evidence="5" id="KW-0813">Transport</keyword>
<feature type="compositionally biased region" description="Basic and acidic residues" evidence="12">
    <location>
        <begin position="732"/>
        <end position="746"/>
    </location>
</feature>
<keyword evidence="6" id="KW-0808">Transferase</keyword>
<feature type="compositionally biased region" description="Low complexity" evidence="12">
    <location>
        <begin position="3344"/>
        <end position="3370"/>
    </location>
</feature>
<evidence type="ECO:0000313" key="14">
    <source>
        <dbReference type="EMBL" id="KAH6608028.1"/>
    </source>
</evidence>
<feature type="compositionally biased region" description="Polar residues" evidence="12">
    <location>
        <begin position="1186"/>
        <end position="1199"/>
    </location>
</feature>
<dbReference type="Pfam" id="PF14377">
    <property type="entry name" value="UBM"/>
    <property type="match status" value="3"/>
</dbReference>
<keyword evidence="8" id="KW-0509">mRNA transport</keyword>
<dbReference type="SUPFAM" id="SSF56204">
    <property type="entry name" value="Hect, E3 ligase catalytic domain"/>
    <property type="match status" value="1"/>
</dbReference>
<evidence type="ECO:0000256" key="9">
    <source>
        <dbReference type="ARBA" id="ARBA00023242"/>
    </source>
</evidence>
<feature type="compositionally biased region" description="Acidic residues" evidence="12">
    <location>
        <begin position="2414"/>
        <end position="2494"/>
    </location>
</feature>
<accession>A0A9P8QRQ3</accession>
<evidence type="ECO:0000256" key="8">
    <source>
        <dbReference type="ARBA" id="ARBA00022816"/>
    </source>
</evidence>
<dbReference type="InterPro" id="IPR016024">
    <property type="entry name" value="ARM-type_fold"/>
</dbReference>
<feature type="domain" description="HECT" evidence="13">
    <location>
        <begin position="3690"/>
        <end position="4026"/>
    </location>
</feature>
<dbReference type="PANTHER" id="PTHR11254">
    <property type="entry name" value="HECT DOMAIN UBIQUITIN-PROTEIN LIGASE"/>
    <property type="match status" value="1"/>
</dbReference>
<keyword evidence="14" id="KW-0436">Ligase</keyword>
<dbReference type="GO" id="GO:0016874">
    <property type="term" value="F:ligase activity"/>
    <property type="evidence" value="ECO:0007669"/>
    <property type="project" value="UniProtKB-KW"/>
</dbReference>
<dbReference type="FunFam" id="3.30.2160.10:FF:000001">
    <property type="entry name" value="E3 ubiquitin-protein ligase NEDD4-like"/>
    <property type="match status" value="1"/>
</dbReference>
<keyword evidence="15" id="KW-1185">Reference proteome</keyword>